<keyword evidence="3" id="KW-1185">Reference proteome</keyword>
<feature type="compositionally biased region" description="Low complexity" evidence="1">
    <location>
        <begin position="235"/>
        <end position="245"/>
    </location>
</feature>
<organism evidence="2 3">
    <name type="scientific">Solanum commersonii</name>
    <name type="common">Commerson's wild potato</name>
    <name type="synonym">Commerson's nightshade</name>
    <dbReference type="NCBI Taxonomy" id="4109"/>
    <lineage>
        <taxon>Eukaryota</taxon>
        <taxon>Viridiplantae</taxon>
        <taxon>Streptophyta</taxon>
        <taxon>Embryophyta</taxon>
        <taxon>Tracheophyta</taxon>
        <taxon>Spermatophyta</taxon>
        <taxon>Magnoliopsida</taxon>
        <taxon>eudicotyledons</taxon>
        <taxon>Gunneridae</taxon>
        <taxon>Pentapetalae</taxon>
        <taxon>asterids</taxon>
        <taxon>lamiids</taxon>
        <taxon>Solanales</taxon>
        <taxon>Solanaceae</taxon>
        <taxon>Solanoideae</taxon>
        <taxon>Solaneae</taxon>
        <taxon>Solanum</taxon>
    </lineage>
</organism>
<proteinExistence type="predicted"/>
<feature type="compositionally biased region" description="Basic and acidic residues" evidence="1">
    <location>
        <begin position="69"/>
        <end position="86"/>
    </location>
</feature>
<dbReference type="Proteomes" id="UP000824120">
    <property type="component" value="Chromosome 10"/>
</dbReference>
<name>A0A9J5WYI7_SOLCO</name>
<sequence>MDGGSKEKPTDLQEGVTKWGNLIHVLHEGVHNDLIRDLKASATTLQSNVNAGHHVQESHKELQNQGPDNPHEKHADSIEKHVRISEESEQQEGQDMNVAKNNQTPKKKGTVGSEGTQNPIDAGDEAGKKTPNNKSRGKMTIGKQGSITEQQQQYQKIDTGQHCQDGDDEYVNIQSKDEFDQDTQSLNEHDEEEEETSIHLIKAFGSTKFQQEVEEVTDQQGLSPRGRQHTKQAKTNTSATSSRPNTRSRSRGF</sequence>
<gene>
    <name evidence="2" type="ORF">H5410_050936</name>
</gene>
<feature type="compositionally biased region" description="Polar residues" evidence="1">
    <location>
        <begin position="143"/>
        <end position="162"/>
    </location>
</feature>
<accession>A0A9J5WYI7</accession>
<dbReference type="EMBL" id="JACXVP010000010">
    <property type="protein sequence ID" value="KAG5580309.1"/>
    <property type="molecule type" value="Genomic_DNA"/>
</dbReference>
<dbReference type="AlphaFoldDB" id="A0A9J5WYI7"/>
<evidence type="ECO:0000313" key="2">
    <source>
        <dbReference type="EMBL" id="KAG5580309.1"/>
    </source>
</evidence>
<protein>
    <submittedName>
        <fullName evidence="2">Uncharacterized protein</fullName>
    </submittedName>
</protein>
<reference evidence="2 3" key="1">
    <citation type="submission" date="2020-09" db="EMBL/GenBank/DDBJ databases">
        <title>De no assembly of potato wild relative species, Solanum commersonii.</title>
        <authorList>
            <person name="Cho K."/>
        </authorList>
    </citation>
    <scope>NUCLEOTIDE SEQUENCE [LARGE SCALE GENOMIC DNA]</scope>
    <source>
        <strain evidence="2">LZ3.2</strain>
        <tissue evidence="2">Leaf</tissue>
    </source>
</reference>
<feature type="region of interest" description="Disordered" evidence="1">
    <location>
        <begin position="46"/>
        <end position="253"/>
    </location>
</feature>
<dbReference type="OrthoDB" id="10496769at2759"/>
<evidence type="ECO:0000313" key="3">
    <source>
        <dbReference type="Proteomes" id="UP000824120"/>
    </source>
</evidence>
<feature type="compositionally biased region" description="Polar residues" evidence="1">
    <location>
        <begin position="93"/>
        <end position="104"/>
    </location>
</feature>
<evidence type="ECO:0000256" key="1">
    <source>
        <dbReference type="SAM" id="MobiDB-lite"/>
    </source>
</evidence>
<comment type="caution">
    <text evidence="2">The sequence shown here is derived from an EMBL/GenBank/DDBJ whole genome shotgun (WGS) entry which is preliminary data.</text>
</comment>